<sequence>MPRVSAREIAQVCQPLNKERAYPELGYYYLMSGYGGYKLVQIINEHGGVRDVLPHMGYAAGREAVAAVRSFIYGVREEEENKRRGLI</sequence>
<accession>A0A6J5N4S9</accession>
<dbReference type="EMBL" id="LR796577">
    <property type="protein sequence ID" value="CAB4153041.1"/>
    <property type="molecule type" value="Genomic_DNA"/>
</dbReference>
<organism evidence="1">
    <name type="scientific">uncultured Caudovirales phage</name>
    <dbReference type="NCBI Taxonomy" id="2100421"/>
    <lineage>
        <taxon>Viruses</taxon>
        <taxon>Duplodnaviria</taxon>
        <taxon>Heunggongvirae</taxon>
        <taxon>Uroviricota</taxon>
        <taxon>Caudoviricetes</taxon>
        <taxon>Peduoviridae</taxon>
        <taxon>Maltschvirus</taxon>
        <taxon>Maltschvirus maltsch</taxon>
    </lineage>
</organism>
<protein>
    <submittedName>
        <fullName evidence="1">Uncharacterized protein</fullName>
    </submittedName>
</protein>
<evidence type="ECO:0000313" key="1">
    <source>
        <dbReference type="EMBL" id="CAB4153041.1"/>
    </source>
</evidence>
<name>A0A6J5N4S9_9CAUD</name>
<gene>
    <name evidence="1" type="ORF">UFOVP613_46</name>
</gene>
<proteinExistence type="predicted"/>
<reference evidence="1" key="1">
    <citation type="submission" date="2020-04" db="EMBL/GenBank/DDBJ databases">
        <authorList>
            <person name="Chiriac C."/>
            <person name="Salcher M."/>
            <person name="Ghai R."/>
            <person name="Kavagutti S V."/>
        </authorList>
    </citation>
    <scope>NUCLEOTIDE SEQUENCE</scope>
</reference>